<dbReference type="NCBIfam" id="NF037995">
    <property type="entry name" value="TRAP_S1"/>
    <property type="match status" value="1"/>
</dbReference>
<keyword evidence="1 3" id="KW-0732">Signal</keyword>
<dbReference type="InterPro" id="IPR018389">
    <property type="entry name" value="DctP_fam"/>
</dbReference>
<evidence type="ECO:0000256" key="1">
    <source>
        <dbReference type="ARBA" id="ARBA00022729"/>
    </source>
</evidence>
<dbReference type="CDD" id="cd13665">
    <property type="entry name" value="PBP2_TRAP_Dctp3_4"/>
    <property type="match status" value="1"/>
</dbReference>
<evidence type="ECO:0000313" key="4">
    <source>
        <dbReference type="EMBL" id="MFC0560521.1"/>
    </source>
</evidence>
<organism evidence="4 5">
    <name type="scientific">Halalkalibacter alkalisediminis</name>
    <dbReference type="NCBI Taxonomy" id="935616"/>
    <lineage>
        <taxon>Bacteria</taxon>
        <taxon>Bacillati</taxon>
        <taxon>Bacillota</taxon>
        <taxon>Bacilli</taxon>
        <taxon>Bacillales</taxon>
        <taxon>Bacillaceae</taxon>
        <taxon>Halalkalibacter</taxon>
    </lineage>
</organism>
<dbReference type="PANTHER" id="PTHR33376">
    <property type="match status" value="1"/>
</dbReference>
<dbReference type="InterPro" id="IPR038404">
    <property type="entry name" value="TRAP_DctP_sf"/>
</dbReference>
<evidence type="ECO:0000256" key="2">
    <source>
        <dbReference type="SAM" id="MobiDB-lite"/>
    </source>
</evidence>
<sequence>MKKQSWKRLLGSGILSLIMFGLVACGGAESTGGTDTSDQETESANSTPSGEVVNLSISTFMPGPHPQHTELLEPFIKQMEEATDGRVTGTLYPANALGEANAQYDLVVNGVADMSMSLHGYNPGRFPLTGVTELPFMGENATDATRIFWSLNETFPEIEQEHEGTKIGWLFKNDPAQLLTVDKPIHSPEDLKGLRIRTPSPSANGILESYGAIPVSMPMGDVYEGMQRGVVDGALAPASVITNFQLADVTNYITKGNFYTSSIFVVINPNTWSKISQEDQAAIEEIIGEVMATKAAELYNVDANGGWDSAKEAGIEVFEITEEEFGKWKTPLEPLYDKWVNEMEAKGLPGKEIYEEAVRLRDQGE</sequence>
<feature type="region of interest" description="Disordered" evidence="2">
    <location>
        <begin position="29"/>
        <end position="50"/>
    </location>
</feature>
<dbReference type="Gene3D" id="3.40.190.170">
    <property type="entry name" value="Bacterial extracellular solute-binding protein, family 7"/>
    <property type="match status" value="1"/>
</dbReference>
<dbReference type="PROSITE" id="PS51257">
    <property type="entry name" value="PROKAR_LIPOPROTEIN"/>
    <property type="match status" value="1"/>
</dbReference>
<name>A0ABV6NIC6_9BACI</name>
<accession>A0ABV6NIC6</accession>
<gene>
    <name evidence="4" type="ORF">ACFFH4_16140</name>
</gene>
<dbReference type="EMBL" id="JBHLTR010000030">
    <property type="protein sequence ID" value="MFC0560521.1"/>
    <property type="molecule type" value="Genomic_DNA"/>
</dbReference>
<dbReference type="Proteomes" id="UP001589833">
    <property type="component" value="Unassembled WGS sequence"/>
</dbReference>
<proteinExistence type="predicted"/>
<feature type="signal peptide" evidence="3">
    <location>
        <begin position="1"/>
        <end position="24"/>
    </location>
</feature>
<dbReference type="Pfam" id="PF03480">
    <property type="entry name" value="DctP"/>
    <property type="match status" value="1"/>
</dbReference>
<feature type="compositionally biased region" description="Polar residues" evidence="2">
    <location>
        <begin position="31"/>
        <end position="50"/>
    </location>
</feature>
<evidence type="ECO:0000313" key="5">
    <source>
        <dbReference type="Proteomes" id="UP001589833"/>
    </source>
</evidence>
<comment type="caution">
    <text evidence="4">The sequence shown here is derived from an EMBL/GenBank/DDBJ whole genome shotgun (WGS) entry which is preliminary data.</text>
</comment>
<keyword evidence="5" id="KW-1185">Reference proteome</keyword>
<feature type="chain" id="PRO_5046162405" evidence="3">
    <location>
        <begin position="25"/>
        <end position="365"/>
    </location>
</feature>
<evidence type="ECO:0000256" key="3">
    <source>
        <dbReference type="SAM" id="SignalP"/>
    </source>
</evidence>
<reference evidence="4 5" key="1">
    <citation type="submission" date="2024-09" db="EMBL/GenBank/DDBJ databases">
        <authorList>
            <person name="Sun Q."/>
            <person name="Mori K."/>
        </authorList>
    </citation>
    <scope>NUCLEOTIDE SEQUENCE [LARGE SCALE GENOMIC DNA]</scope>
    <source>
        <strain evidence="4 5">NCAIM B.02301</strain>
    </source>
</reference>
<protein>
    <submittedName>
        <fullName evidence="4">TRAP transporter substrate-binding protein</fullName>
    </submittedName>
</protein>
<dbReference type="SUPFAM" id="SSF53850">
    <property type="entry name" value="Periplasmic binding protein-like II"/>
    <property type="match status" value="1"/>
</dbReference>
<dbReference type="PANTHER" id="PTHR33376:SF15">
    <property type="entry name" value="BLL6794 PROTEIN"/>
    <property type="match status" value="1"/>
</dbReference>